<evidence type="ECO:0000256" key="1">
    <source>
        <dbReference type="SAM" id="MobiDB-lite"/>
    </source>
</evidence>
<dbReference type="STRING" id="7102.A0A2A4JHH7"/>
<sequence>MADPERADPYDARATTATVSSLKSEDSTEQLICKTPQKKVSKVKKDKSVSSKSVEAGSDEPIRRRLVVFLGLAQVVLGALLVGAGALAVVKGAALSRVGAGLWAGCVAVVAGVVGVLAGINDCYGLNAAANGSPLLTAFLALSLLCLACGNSAAVLAATGLQRDSLRQPTTHASFEDEMEAWTPVLTNIALLIIASVHCVVCIISIYHVAKRVCPCLRPKQAFDHNQFEPGAPPHQLVIKVEEVAYAQDAERARHHELCKELEVKLQGDTIKKKKEEPEFGSANSKEKLVSRWLGRQQPPAGPAGPAGVTGAAGVLVAPPAARRRGVRKPRKPPPLVLLPAHPASTVRGTPTSIRLGTEYYKLLEVLGGVRLEYICHRKITRSVSL</sequence>
<accession>A0A2A4JHH7</accession>
<feature type="region of interest" description="Disordered" evidence="1">
    <location>
        <begin position="320"/>
        <end position="344"/>
    </location>
</feature>
<organism evidence="3">
    <name type="scientific">Heliothis virescens</name>
    <name type="common">Tobacco budworm moth</name>
    <dbReference type="NCBI Taxonomy" id="7102"/>
    <lineage>
        <taxon>Eukaryota</taxon>
        <taxon>Metazoa</taxon>
        <taxon>Ecdysozoa</taxon>
        <taxon>Arthropoda</taxon>
        <taxon>Hexapoda</taxon>
        <taxon>Insecta</taxon>
        <taxon>Pterygota</taxon>
        <taxon>Neoptera</taxon>
        <taxon>Endopterygota</taxon>
        <taxon>Lepidoptera</taxon>
        <taxon>Glossata</taxon>
        <taxon>Ditrysia</taxon>
        <taxon>Noctuoidea</taxon>
        <taxon>Noctuidae</taxon>
        <taxon>Heliothinae</taxon>
        <taxon>Heliothis</taxon>
    </lineage>
</organism>
<keyword evidence="2" id="KW-1133">Transmembrane helix</keyword>
<dbReference type="AlphaFoldDB" id="A0A2A4JHH7"/>
<feature type="transmembrane region" description="Helical" evidence="2">
    <location>
        <begin position="136"/>
        <end position="161"/>
    </location>
</feature>
<gene>
    <name evidence="3" type="ORF">B5V51_2469</name>
</gene>
<dbReference type="EMBL" id="NWSH01001549">
    <property type="protein sequence ID" value="PCG70890.1"/>
    <property type="molecule type" value="Genomic_DNA"/>
</dbReference>
<feature type="transmembrane region" description="Helical" evidence="2">
    <location>
        <begin position="66"/>
        <end position="90"/>
    </location>
</feature>
<feature type="transmembrane region" description="Helical" evidence="2">
    <location>
        <begin position="102"/>
        <end position="124"/>
    </location>
</feature>
<reference evidence="3" key="1">
    <citation type="submission" date="2017-09" db="EMBL/GenBank/DDBJ databases">
        <title>Contemporary evolution of a Lepidopteran species, Heliothis virescens, in response to modern agricultural practices.</title>
        <authorList>
            <person name="Fritz M.L."/>
            <person name="Deyonke A.M."/>
            <person name="Papanicolaou A."/>
            <person name="Micinski S."/>
            <person name="Westbrook J."/>
            <person name="Gould F."/>
        </authorList>
    </citation>
    <scope>NUCLEOTIDE SEQUENCE [LARGE SCALE GENOMIC DNA]</scope>
    <source>
        <strain evidence="3">HvINT-</strain>
        <tissue evidence="3">Whole body</tissue>
    </source>
</reference>
<comment type="caution">
    <text evidence="3">The sequence shown here is derived from an EMBL/GenBank/DDBJ whole genome shotgun (WGS) entry which is preliminary data.</text>
</comment>
<name>A0A2A4JHH7_HELVI</name>
<feature type="compositionally biased region" description="Basic residues" evidence="1">
    <location>
        <begin position="322"/>
        <end position="332"/>
    </location>
</feature>
<feature type="region of interest" description="Disordered" evidence="1">
    <location>
        <begin position="1"/>
        <end position="21"/>
    </location>
</feature>
<keyword evidence="2" id="KW-0472">Membrane</keyword>
<feature type="transmembrane region" description="Helical" evidence="2">
    <location>
        <begin position="181"/>
        <end position="210"/>
    </location>
</feature>
<feature type="compositionally biased region" description="Basic and acidic residues" evidence="1">
    <location>
        <begin position="1"/>
        <end position="11"/>
    </location>
</feature>
<keyword evidence="2" id="KW-0812">Transmembrane</keyword>
<protein>
    <submittedName>
        <fullName evidence="3">Uncharacterized protein</fullName>
    </submittedName>
</protein>
<evidence type="ECO:0000313" key="3">
    <source>
        <dbReference type="EMBL" id="PCG70890.1"/>
    </source>
</evidence>
<proteinExistence type="predicted"/>
<evidence type="ECO:0000256" key="2">
    <source>
        <dbReference type="SAM" id="Phobius"/>
    </source>
</evidence>